<evidence type="ECO:0000313" key="7">
    <source>
        <dbReference type="Proteomes" id="UP001345013"/>
    </source>
</evidence>
<dbReference type="InterPro" id="IPR015415">
    <property type="entry name" value="Spast_Vps4_C"/>
</dbReference>
<feature type="compositionally biased region" description="Pro residues" evidence="4">
    <location>
        <begin position="321"/>
        <end position="339"/>
    </location>
</feature>
<evidence type="ECO:0000259" key="5">
    <source>
        <dbReference type="SMART" id="SM00382"/>
    </source>
</evidence>
<feature type="region of interest" description="Disordered" evidence="4">
    <location>
        <begin position="134"/>
        <end position="216"/>
    </location>
</feature>
<dbReference type="Pfam" id="PF00004">
    <property type="entry name" value="AAA"/>
    <property type="match status" value="1"/>
</dbReference>
<comment type="caution">
    <text evidence="6">The sequence shown here is derived from an EMBL/GenBank/DDBJ whole genome shotgun (WGS) entry which is preliminary data.</text>
</comment>
<keyword evidence="7" id="KW-1185">Reference proteome</keyword>
<keyword evidence="3" id="KW-0067">ATP-binding</keyword>
<feature type="domain" description="AAA+ ATPase" evidence="5">
    <location>
        <begin position="531"/>
        <end position="677"/>
    </location>
</feature>
<dbReference type="PROSITE" id="PS00674">
    <property type="entry name" value="AAA"/>
    <property type="match status" value="1"/>
</dbReference>
<dbReference type="PANTHER" id="PTHR23074:SF17">
    <property type="entry name" value="FIDGETIN-LIKE PROTEIN 1"/>
    <property type="match status" value="1"/>
</dbReference>
<dbReference type="Proteomes" id="UP001345013">
    <property type="component" value="Unassembled WGS sequence"/>
</dbReference>
<dbReference type="InterPro" id="IPR027417">
    <property type="entry name" value="P-loop_NTPase"/>
</dbReference>
<proteinExistence type="inferred from homology"/>
<feature type="compositionally biased region" description="Acidic residues" evidence="4">
    <location>
        <begin position="445"/>
        <end position="455"/>
    </location>
</feature>
<gene>
    <name evidence="6" type="ORF">LTR24_001669</name>
</gene>
<feature type="compositionally biased region" description="Low complexity" evidence="4">
    <location>
        <begin position="135"/>
        <end position="150"/>
    </location>
</feature>
<evidence type="ECO:0000256" key="1">
    <source>
        <dbReference type="ARBA" id="ARBA00006914"/>
    </source>
</evidence>
<feature type="compositionally biased region" description="Basic and acidic residues" evidence="4">
    <location>
        <begin position="175"/>
        <end position="187"/>
    </location>
</feature>
<evidence type="ECO:0000313" key="6">
    <source>
        <dbReference type="EMBL" id="KAK5099041.1"/>
    </source>
</evidence>
<comment type="similarity">
    <text evidence="1">Belongs to the AAA ATPase family.</text>
</comment>
<organism evidence="6 7">
    <name type="scientific">Lithohypha guttulata</name>
    <dbReference type="NCBI Taxonomy" id="1690604"/>
    <lineage>
        <taxon>Eukaryota</taxon>
        <taxon>Fungi</taxon>
        <taxon>Dikarya</taxon>
        <taxon>Ascomycota</taxon>
        <taxon>Pezizomycotina</taxon>
        <taxon>Eurotiomycetes</taxon>
        <taxon>Chaetothyriomycetidae</taxon>
        <taxon>Chaetothyriales</taxon>
        <taxon>Trichomeriaceae</taxon>
        <taxon>Lithohypha</taxon>
    </lineage>
</organism>
<dbReference type="InterPro" id="IPR003593">
    <property type="entry name" value="AAA+_ATPase"/>
</dbReference>
<keyword evidence="2" id="KW-0547">Nucleotide-binding</keyword>
<feature type="region of interest" description="Disordered" evidence="4">
    <location>
        <begin position="390"/>
        <end position="458"/>
    </location>
</feature>
<feature type="compositionally biased region" description="Basic and acidic residues" evidence="4">
    <location>
        <begin position="251"/>
        <end position="263"/>
    </location>
</feature>
<dbReference type="Pfam" id="PF17862">
    <property type="entry name" value="AAA_lid_3"/>
    <property type="match status" value="1"/>
</dbReference>
<protein>
    <recommendedName>
        <fullName evidence="5">AAA+ ATPase domain-containing protein</fullName>
    </recommendedName>
</protein>
<dbReference type="InterPro" id="IPR041569">
    <property type="entry name" value="AAA_lid_3"/>
</dbReference>
<dbReference type="InterPro" id="IPR003959">
    <property type="entry name" value="ATPase_AAA_core"/>
</dbReference>
<sequence>MMRNKHPMQSMQKTYDECYLICSTAVYFESQNNEAEALRSWWEALNQIHQHNATKLPAAWTPKTETERALWDALKEMENQCKERVDLLKALKESRAEAGERELHLPNNLSGSSLLANNGSSHWLGNDRIPPVQYSDIPSSSSSSARPSMPIRRRSSGSFLDHAALTAPPALPKPATKESRSPSPDHRKPMRTTLRSEKRGFRSARSNQSKPQTLKAAGLAWDTSAPHPKPPPKAGFDPTIEARLSAQAARRSLDLPRPDRDQRTNSVVTMPDPADYSARSTSVAAHASQVSYDARPPIDVPKRSYNKSAPDLRSEPEKHVPPPPQPITRKAPPPPPPPPHRIKPAEMKYRKEVFPTTQNVPTSRANNILNKAYAQPDPSLAPELKHAALARKPVASPSQPPKTRPPIPRARRSSRDEVPTSSKAQHARPRVDRAQDSGTITPPSTDEDSSPEDAEAQAKSEFDLRVEALLANLPKGVDPLFATQIMNEIVVKGDEVHWDDVAGLHLAKKALKEAVVYPFLRPDLFSGLREPARGMLLFGPPGTGKTMLARAVATESKSTFFAITASTLTSKWHGDSEKLVRALFALAKALAPSIIFVDEIDSLLNSRGGGTEHEASRRSKTEFLIGWSDLQRAAAGKDTSVGDASRVLVLAATNCPWDIDDAARRRFVRRQYIPLPEPETRETQIRTLLKSQNHRLSSQDILTLTILTDGYSGSDMTALCKDAAMQPLRHLGEALLTTPIDQIRPISLDDFRASMDNIRPSVNKKGLEQFEEWAREFGERGG</sequence>
<dbReference type="Gene3D" id="3.40.50.300">
    <property type="entry name" value="P-loop containing nucleotide triphosphate hydrolases"/>
    <property type="match status" value="1"/>
</dbReference>
<evidence type="ECO:0000256" key="3">
    <source>
        <dbReference type="ARBA" id="ARBA00022840"/>
    </source>
</evidence>
<accession>A0ABR0KKC0</accession>
<name>A0ABR0KKC0_9EURO</name>
<dbReference type="InterPro" id="IPR003960">
    <property type="entry name" value="ATPase_AAA_CS"/>
</dbReference>
<feature type="region of interest" description="Disordered" evidence="4">
    <location>
        <begin position="250"/>
        <end position="363"/>
    </location>
</feature>
<feature type="compositionally biased region" description="Basic and acidic residues" evidence="4">
    <location>
        <begin position="310"/>
        <end position="320"/>
    </location>
</feature>
<reference evidence="6 7" key="1">
    <citation type="submission" date="2023-08" db="EMBL/GenBank/DDBJ databases">
        <title>Black Yeasts Isolated from many extreme environments.</title>
        <authorList>
            <person name="Coleine C."/>
            <person name="Stajich J.E."/>
            <person name="Selbmann L."/>
        </authorList>
    </citation>
    <scope>NUCLEOTIDE SEQUENCE [LARGE SCALE GENOMIC DNA]</scope>
    <source>
        <strain evidence="6 7">CCFEE 5885</strain>
    </source>
</reference>
<dbReference type="InterPro" id="IPR050304">
    <property type="entry name" value="MT-severing_AAA_ATPase"/>
</dbReference>
<evidence type="ECO:0000256" key="4">
    <source>
        <dbReference type="SAM" id="MobiDB-lite"/>
    </source>
</evidence>
<dbReference type="PANTHER" id="PTHR23074">
    <property type="entry name" value="AAA DOMAIN-CONTAINING"/>
    <property type="match status" value="1"/>
</dbReference>
<dbReference type="Pfam" id="PF09336">
    <property type="entry name" value="Vps4_C"/>
    <property type="match status" value="1"/>
</dbReference>
<dbReference type="SMART" id="SM00382">
    <property type="entry name" value="AAA"/>
    <property type="match status" value="1"/>
</dbReference>
<feature type="compositionally biased region" description="Pro residues" evidence="4">
    <location>
        <begin position="398"/>
        <end position="408"/>
    </location>
</feature>
<dbReference type="EMBL" id="JAVRRG010000012">
    <property type="protein sequence ID" value="KAK5099041.1"/>
    <property type="molecule type" value="Genomic_DNA"/>
</dbReference>
<feature type="compositionally biased region" description="Polar residues" evidence="4">
    <location>
        <begin position="278"/>
        <end position="291"/>
    </location>
</feature>
<feature type="compositionally biased region" description="Basic and acidic residues" evidence="4">
    <location>
        <begin position="343"/>
        <end position="353"/>
    </location>
</feature>
<dbReference type="Gene3D" id="1.10.8.60">
    <property type="match status" value="1"/>
</dbReference>
<evidence type="ECO:0000256" key="2">
    <source>
        <dbReference type="ARBA" id="ARBA00022741"/>
    </source>
</evidence>
<dbReference type="SUPFAM" id="SSF52540">
    <property type="entry name" value="P-loop containing nucleoside triphosphate hydrolases"/>
    <property type="match status" value="1"/>
</dbReference>